<dbReference type="Pfam" id="PF13472">
    <property type="entry name" value="Lipase_GDSL_2"/>
    <property type="match status" value="1"/>
</dbReference>
<dbReference type="SUPFAM" id="SSF52266">
    <property type="entry name" value="SGNH hydrolase"/>
    <property type="match status" value="1"/>
</dbReference>
<dbReference type="InterPro" id="IPR013830">
    <property type="entry name" value="SGNH_hydro"/>
</dbReference>
<evidence type="ECO:0000313" key="3">
    <source>
        <dbReference type="Proteomes" id="UP000218542"/>
    </source>
</evidence>
<accession>A0A286TXQ5</accession>
<gene>
    <name evidence="2" type="ORF">SCALIN_C13_0175</name>
</gene>
<organism evidence="2 3">
    <name type="scientific">Candidatus Scalindua japonica</name>
    <dbReference type="NCBI Taxonomy" id="1284222"/>
    <lineage>
        <taxon>Bacteria</taxon>
        <taxon>Pseudomonadati</taxon>
        <taxon>Planctomycetota</taxon>
        <taxon>Candidatus Brocadiia</taxon>
        <taxon>Candidatus Brocadiales</taxon>
        <taxon>Candidatus Scalinduaceae</taxon>
        <taxon>Candidatus Scalindua</taxon>
    </lineage>
</organism>
<dbReference type="AlphaFoldDB" id="A0A286TXQ5"/>
<dbReference type="GO" id="GO:0016788">
    <property type="term" value="F:hydrolase activity, acting on ester bonds"/>
    <property type="evidence" value="ECO:0007669"/>
    <property type="project" value="UniProtKB-ARBA"/>
</dbReference>
<evidence type="ECO:0000313" key="2">
    <source>
        <dbReference type="EMBL" id="GAX60660.1"/>
    </source>
</evidence>
<dbReference type="CDD" id="cd00229">
    <property type="entry name" value="SGNH_hydrolase"/>
    <property type="match status" value="1"/>
</dbReference>
<dbReference type="InterPro" id="IPR036514">
    <property type="entry name" value="SGNH_hydro_sf"/>
</dbReference>
<dbReference type="EMBL" id="BAOS01000013">
    <property type="protein sequence ID" value="GAX60660.1"/>
    <property type="molecule type" value="Genomic_DNA"/>
</dbReference>
<dbReference type="Proteomes" id="UP000218542">
    <property type="component" value="Unassembled WGS sequence"/>
</dbReference>
<proteinExistence type="predicted"/>
<feature type="domain" description="SGNH hydrolase-type esterase" evidence="1">
    <location>
        <begin position="72"/>
        <end position="332"/>
    </location>
</feature>
<protein>
    <recommendedName>
        <fullName evidence="1">SGNH hydrolase-type esterase domain-containing protein</fullName>
    </recommendedName>
</protein>
<dbReference type="Gene3D" id="3.40.50.1110">
    <property type="entry name" value="SGNH hydrolase"/>
    <property type="match status" value="1"/>
</dbReference>
<evidence type="ECO:0000259" key="1">
    <source>
        <dbReference type="Pfam" id="PF13472"/>
    </source>
</evidence>
<keyword evidence="3" id="KW-1185">Reference proteome</keyword>
<sequence length="342" mass="39817">MILRFKRHHIENSDHLDYGMMVYDKDLGWKLDPNWNGRHKHYDYDVSYSINSLGFRTGSKKRKEQTGLTYAFVGDSFTFSFGVNDSETFIQLLNSRDVNDNFYLNYGIPGYSTDQEYLLIKKRILKFSPDVVLLVVYLGNDLFDNELPFPLQANRGKPFYELISDELILRNTPVPMVLKPAEQYKKNLTNVVLGEGYNANSLISRIVDKIELFRLLKMNFSRIPDYSEQFKGRFNHAINLFLALVDKIHDECTENKVKLSLILMPGRSYIERPNSVSSQFQDYLREIIVESKGKMNVDVIDLATRLCERYKMEPGKWFYSHEGHLTAEGHRVVSDILLPILP</sequence>
<name>A0A286TXQ5_9BACT</name>
<comment type="caution">
    <text evidence="2">The sequence shown here is derived from an EMBL/GenBank/DDBJ whole genome shotgun (WGS) entry which is preliminary data.</text>
</comment>
<reference evidence="3" key="1">
    <citation type="journal article" date="2017" name="Environ. Microbiol. Rep.">
        <title>Genetic Diversity of Marine Anaerobic Ammonium-Oxidizing Bacteria as Revealed by Genomic and Proteomic Analyses of 'Candidatus Scalindua japonica'.</title>
        <authorList>
            <person name="Oshiki M."/>
            <person name="Mizuto K."/>
            <person name="Kimura Z."/>
            <person name="Kindaichi T."/>
            <person name="Satoh H."/>
            <person name="Okabe S."/>
        </authorList>
    </citation>
    <scope>NUCLEOTIDE SEQUENCE [LARGE SCALE GENOMIC DNA]</scope>
    <source>
        <strain evidence="3">husup-a2</strain>
    </source>
</reference>